<dbReference type="EMBL" id="JBBWWQ010000011">
    <property type="protein sequence ID" value="KAK8935298.1"/>
    <property type="molecule type" value="Genomic_DNA"/>
</dbReference>
<evidence type="ECO:0000256" key="3">
    <source>
        <dbReference type="ARBA" id="ARBA00009295"/>
    </source>
</evidence>
<evidence type="ECO:0000256" key="9">
    <source>
        <dbReference type="ARBA" id="ARBA00023004"/>
    </source>
</evidence>
<evidence type="ECO:0000313" key="15">
    <source>
        <dbReference type="Proteomes" id="UP001418222"/>
    </source>
</evidence>
<feature type="domain" description="Cytochrome b5 heme-binding" evidence="13">
    <location>
        <begin position="8"/>
        <end position="83"/>
    </location>
</feature>
<dbReference type="Pfam" id="PF00173">
    <property type="entry name" value="Cyt-b5"/>
    <property type="match status" value="1"/>
</dbReference>
<dbReference type="PANTHER" id="PTHR19353">
    <property type="entry name" value="FATTY ACID DESATURASE 2"/>
    <property type="match status" value="1"/>
</dbReference>
<dbReference type="SUPFAM" id="SSF55856">
    <property type="entry name" value="Cytochrome b5-like heme/steroid binding domain"/>
    <property type="match status" value="1"/>
</dbReference>
<dbReference type="GO" id="GO:0016717">
    <property type="term" value="F:oxidoreductase activity, acting on paired donors, with oxidation of a pair of donors resulting in the reduction of molecular oxygen to two molecules of water"/>
    <property type="evidence" value="ECO:0007669"/>
    <property type="project" value="TreeGrafter"/>
</dbReference>
<feature type="transmembrane region" description="Helical" evidence="12">
    <location>
        <begin position="173"/>
        <end position="195"/>
    </location>
</feature>
<evidence type="ECO:0000256" key="7">
    <source>
        <dbReference type="ARBA" id="ARBA00022989"/>
    </source>
</evidence>
<dbReference type="AlphaFoldDB" id="A0AAP0G3A8"/>
<comment type="caution">
    <text evidence="14">The sequence shown here is derived from an EMBL/GenBank/DDBJ whole genome shotgun (WGS) entry which is preliminary data.</text>
</comment>
<dbReference type="InterPro" id="IPR012171">
    <property type="entry name" value="Fatty_acid_desaturase"/>
</dbReference>
<sequence>MIADVDQRRYISSEELEKHNSPSDLWISIQGKVYNATEWVKDHPGGEIPLLNLAGQDATDAFVAFHPASAWKHLDQFFVGYYLSDYRVSDVSKDYRRLVAEFTKLGMYEDKGHGVLLSLSLISVFFAIAIYFIIGTSSVWLHLIAGGMMGLLWIQSGFIGHDSGHYNIMISPGFNRLAQILCGNCLTGISIGWWVRTHNAHHIAVNNLQFDPDLQHMPVFAVSSKFFQSLTSVFYDRTMPFDSISRLFVSYQHLSYYPVMIFARLNLYAQSVFLVLSNKKVPGRWQEIVGMIVFWIWYSYLISFLPNLGEKLLFVIASFAVTAVQHVQFTLNHFSASVYVGNPKGNDWFEKQTMGTIDISCSPWMDWFHGGLQFQVEHHLFPRLPRNHLRRISPLVKELCKKHKLQYSSFSFWEANLRTLRTLKVAALQARDLSYPAPKNLLWEALNIHG</sequence>
<evidence type="ECO:0000313" key="14">
    <source>
        <dbReference type="EMBL" id="KAK8935298.1"/>
    </source>
</evidence>
<name>A0AAP0G3A8_9ASPA</name>
<dbReference type="GO" id="GO:0006629">
    <property type="term" value="P:lipid metabolic process"/>
    <property type="evidence" value="ECO:0007669"/>
    <property type="project" value="UniProtKB-KW"/>
</dbReference>
<evidence type="ECO:0000259" key="13">
    <source>
        <dbReference type="PROSITE" id="PS50255"/>
    </source>
</evidence>
<dbReference type="PIRSF" id="PIRSF015921">
    <property type="entry name" value="FA_sphinglp_des"/>
    <property type="match status" value="1"/>
</dbReference>
<evidence type="ECO:0000256" key="12">
    <source>
        <dbReference type="SAM" id="Phobius"/>
    </source>
</evidence>
<evidence type="ECO:0000256" key="6">
    <source>
        <dbReference type="ARBA" id="ARBA00022723"/>
    </source>
</evidence>
<dbReference type="Proteomes" id="UP001418222">
    <property type="component" value="Unassembled WGS sequence"/>
</dbReference>
<keyword evidence="5 12" id="KW-0812">Transmembrane</keyword>
<keyword evidence="15" id="KW-1185">Reference proteome</keyword>
<dbReference type="SMART" id="SM01117">
    <property type="entry name" value="Cyt-b5"/>
    <property type="match status" value="1"/>
</dbReference>
<dbReference type="PANTHER" id="PTHR19353:SF30">
    <property type="entry name" value="DELTA 8-(E)-SPHINGOLIPID DESATURASE"/>
    <property type="match status" value="1"/>
</dbReference>
<organism evidence="14 15">
    <name type="scientific">Platanthera zijinensis</name>
    <dbReference type="NCBI Taxonomy" id="2320716"/>
    <lineage>
        <taxon>Eukaryota</taxon>
        <taxon>Viridiplantae</taxon>
        <taxon>Streptophyta</taxon>
        <taxon>Embryophyta</taxon>
        <taxon>Tracheophyta</taxon>
        <taxon>Spermatophyta</taxon>
        <taxon>Magnoliopsida</taxon>
        <taxon>Liliopsida</taxon>
        <taxon>Asparagales</taxon>
        <taxon>Orchidaceae</taxon>
        <taxon>Orchidoideae</taxon>
        <taxon>Orchideae</taxon>
        <taxon>Orchidinae</taxon>
        <taxon>Platanthera</taxon>
    </lineage>
</organism>
<evidence type="ECO:0000256" key="1">
    <source>
        <dbReference type="ARBA" id="ARBA00004141"/>
    </source>
</evidence>
<comment type="similarity">
    <text evidence="3">Belongs to the fatty acid desaturase type 1 family.</text>
</comment>
<comment type="subcellular location">
    <subcellularLocation>
        <location evidence="1">Membrane</location>
        <topology evidence="1">Multi-pass membrane protein</topology>
    </subcellularLocation>
</comment>
<keyword evidence="4" id="KW-0349">Heme</keyword>
<dbReference type="PROSITE" id="PS50255">
    <property type="entry name" value="CYTOCHROME_B5_2"/>
    <property type="match status" value="1"/>
</dbReference>
<evidence type="ECO:0000256" key="8">
    <source>
        <dbReference type="ARBA" id="ARBA00023002"/>
    </source>
</evidence>
<gene>
    <name evidence="14" type="primary">sld1</name>
    <name evidence="14" type="ORF">KSP39_PZI013361</name>
</gene>
<evidence type="ECO:0000256" key="4">
    <source>
        <dbReference type="ARBA" id="ARBA00022617"/>
    </source>
</evidence>
<dbReference type="InterPro" id="IPR036400">
    <property type="entry name" value="Cyt_B5-like_heme/steroid_sf"/>
</dbReference>
<protein>
    <submittedName>
        <fullName evidence="14">Delta(8)-fatty-acid desaturase</fullName>
    </submittedName>
</protein>
<evidence type="ECO:0000256" key="10">
    <source>
        <dbReference type="ARBA" id="ARBA00023098"/>
    </source>
</evidence>
<comment type="pathway">
    <text evidence="2">Lipid metabolism.</text>
</comment>
<dbReference type="GO" id="GO:0046872">
    <property type="term" value="F:metal ion binding"/>
    <property type="evidence" value="ECO:0007669"/>
    <property type="project" value="UniProtKB-KW"/>
</dbReference>
<keyword evidence="8" id="KW-0560">Oxidoreductase</keyword>
<evidence type="ECO:0000256" key="2">
    <source>
        <dbReference type="ARBA" id="ARBA00005189"/>
    </source>
</evidence>
<keyword evidence="10" id="KW-0443">Lipid metabolism</keyword>
<dbReference type="Pfam" id="PF00487">
    <property type="entry name" value="FA_desaturase"/>
    <property type="match status" value="1"/>
</dbReference>
<keyword evidence="7 12" id="KW-1133">Transmembrane helix</keyword>
<proteinExistence type="inferred from homology"/>
<feature type="transmembrane region" description="Helical" evidence="12">
    <location>
        <begin position="140"/>
        <end position="161"/>
    </location>
</feature>
<keyword evidence="11 12" id="KW-0472">Membrane</keyword>
<keyword evidence="9" id="KW-0408">Iron</keyword>
<feature type="transmembrane region" description="Helical" evidence="12">
    <location>
        <begin position="114"/>
        <end position="134"/>
    </location>
</feature>
<evidence type="ECO:0000256" key="11">
    <source>
        <dbReference type="ARBA" id="ARBA00023136"/>
    </source>
</evidence>
<feature type="transmembrane region" description="Helical" evidence="12">
    <location>
        <begin position="288"/>
        <end position="306"/>
    </location>
</feature>
<dbReference type="CDD" id="cd03506">
    <property type="entry name" value="Delta6-FADS-like"/>
    <property type="match status" value="1"/>
</dbReference>
<evidence type="ECO:0000256" key="5">
    <source>
        <dbReference type="ARBA" id="ARBA00022692"/>
    </source>
</evidence>
<feature type="transmembrane region" description="Helical" evidence="12">
    <location>
        <begin position="256"/>
        <end position="276"/>
    </location>
</feature>
<keyword evidence="6" id="KW-0479">Metal-binding</keyword>
<dbReference type="InterPro" id="IPR005804">
    <property type="entry name" value="FA_desaturase_dom"/>
</dbReference>
<dbReference type="Gene3D" id="3.10.120.10">
    <property type="entry name" value="Cytochrome b5-like heme/steroid binding domain"/>
    <property type="match status" value="1"/>
</dbReference>
<reference evidence="14 15" key="1">
    <citation type="journal article" date="2022" name="Nat. Plants">
        <title>Genomes of leafy and leafless Platanthera orchids illuminate the evolution of mycoheterotrophy.</title>
        <authorList>
            <person name="Li M.H."/>
            <person name="Liu K.W."/>
            <person name="Li Z."/>
            <person name="Lu H.C."/>
            <person name="Ye Q.L."/>
            <person name="Zhang D."/>
            <person name="Wang J.Y."/>
            <person name="Li Y.F."/>
            <person name="Zhong Z.M."/>
            <person name="Liu X."/>
            <person name="Yu X."/>
            <person name="Liu D.K."/>
            <person name="Tu X.D."/>
            <person name="Liu B."/>
            <person name="Hao Y."/>
            <person name="Liao X.Y."/>
            <person name="Jiang Y.T."/>
            <person name="Sun W.H."/>
            <person name="Chen J."/>
            <person name="Chen Y.Q."/>
            <person name="Ai Y."/>
            <person name="Zhai J.W."/>
            <person name="Wu S.S."/>
            <person name="Zhou Z."/>
            <person name="Hsiao Y.Y."/>
            <person name="Wu W.L."/>
            <person name="Chen Y.Y."/>
            <person name="Lin Y.F."/>
            <person name="Hsu J.L."/>
            <person name="Li C.Y."/>
            <person name="Wang Z.W."/>
            <person name="Zhao X."/>
            <person name="Zhong W.Y."/>
            <person name="Ma X.K."/>
            <person name="Ma L."/>
            <person name="Huang J."/>
            <person name="Chen G.Z."/>
            <person name="Huang M.Z."/>
            <person name="Huang L."/>
            <person name="Peng D.H."/>
            <person name="Luo Y.B."/>
            <person name="Zou S.Q."/>
            <person name="Chen S.P."/>
            <person name="Lan S."/>
            <person name="Tsai W.C."/>
            <person name="Van de Peer Y."/>
            <person name="Liu Z.J."/>
        </authorList>
    </citation>
    <scope>NUCLEOTIDE SEQUENCE [LARGE SCALE GENOMIC DNA]</scope>
    <source>
        <strain evidence="14">Lor287</strain>
    </source>
</reference>
<dbReference type="GO" id="GO:0016020">
    <property type="term" value="C:membrane"/>
    <property type="evidence" value="ECO:0007669"/>
    <property type="project" value="UniProtKB-SubCell"/>
</dbReference>
<dbReference type="InterPro" id="IPR001199">
    <property type="entry name" value="Cyt_B5-like_heme/steroid-bd"/>
</dbReference>
<accession>A0AAP0G3A8</accession>